<dbReference type="EMBL" id="CP029693">
    <property type="protein sequence ID" value="AWY40897.1"/>
    <property type="molecule type" value="Genomic_DNA"/>
</dbReference>
<protein>
    <submittedName>
        <fullName evidence="1">Uncharacterized protein</fullName>
    </submittedName>
</protein>
<accession>A0A2Z4RIX4</accession>
<evidence type="ECO:0000313" key="1">
    <source>
        <dbReference type="EMBL" id="AWY40897.1"/>
    </source>
</evidence>
<organism evidence="1 2">
    <name type="scientific">Pseudomonas putida</name>
    <name type="common">Arthrobacter siderocapsulatus</name>
    <dbReference type="NCBI Taxonomy" id="303"/>
    <lineage>
        <taxon>Bacteria</taxon>
        <taxon>Pseudomonadati</taxon>
        <taxon>Pseudomonadota</taxon>
        <taxon>Gammaproteobacteria</taxon>
        <taxon>Pseudomonadales</taxon>
        <taxon>Pseudomonadaceae</taxon>
        <taxon>Pseudomonas</taxon>
    </lineage>
</organism>
<gene>
    <name evidence="1" type="ORF">DKY63_13770</name>
</gene>
<proteinExistence type="predicted"/>
<dbReference type="OrthoDB" id="7033215at2"/>
<sequence length="79" mass="8404">MKINTKPVGASLLAKRECQSTSMQAGIPYSRAGSLPQWSGVADQTGPKPCWESRTCATDGQWPYGRFAGGWQVAGSRGS</sequence>
<dbReference type="AlphaFoldDB" id="A0A2Z4RIX4"/>
<dbReference type="Proteomes" id="UP000250299">
    <property type="component" value="Chromosome"/>
</dbReference>
<reference evidence="1 2" key="1">
    <citation type="submission" date="2018-05" db="EMBL/GenBank/DDBJ databases">
        <title>Whole genome sequence of Pseudomonas putida JBC17.</title>
        <authorList>
            <person name="Lee Y.H."/>
            <person name="David K."/>
        </authorList>
    </citation>
    <scope>NUCLEOTIDE SEQUENCE [LARGE SCALE GENOMIC DNA]</scope>
    <source>
        <strain evidence="1 2">JBC17</strain>
    </source>
</reference>
<name>A0A2Z4RIX4_PSEPU</name>
<evidence type="ECO:0000313" key="2">
    <source>
        <dbReference type="Proteomes" id="UP000250299"/>
    </source>
</evidence>